<dbReference type="EMBL" id="JTDY01000546">
    <property type="protein sequence ID" value="KOB76723.1"/>
    <property type="molecule type" value="Genomic_DNA"/>
</dbReference>
<evidence type="ECO:0000313" key="1">
    <source>
        <dbReference type="EMBL" id="KOB76723.1"/>
    </source>
</evidence>
<sequence>MLNAYDNNVESKFVSVLAGPLRSVVGLSDDEISQLADYFRAQDGRVLYHQLCQIIHGEGETIISIQCNIESLPIRYDGATHPYAVDPYVVATFPHSVASSSYAVAAYVIALRATY</sequence>
<evidence type="ECO:0000313" key="2">
    <source>
        <dbReference type="Proteomes" id="UP000037510"/>
    </source>
</evidence>
<protein>
    <submittedName>
        <fullName evidence="1">Uncharacterized protein</fullName>
    </submittedName>
</protein>
<name>A0A0L7LMF6_OPEBR</name>
<proteinExistence type="predicted"/>
<comment type="caution">
    <text evidence="1">The sequence shown here is derived from an EMBL/GenBank/DDBJ whole genome shotgun (WGS) entry which is preliminary data.</text>
</comment>
<reference evidence="1 2" key="1">
    <citation type="journal article" date="2015" name="Genome Biol. Evol.">
        <title>The genome of winter moth (Operophtera brumata) provides a genomic perspective on sexual dimorphism and phenology.</title>
        <authorList>
            <person name="Derks M.F."/>
            <person name="Smit S."/>
            <person name="Salis L."/>
            <person name="Schijlen E."/>
            <person name="Bossers A."/>
            <person name="Mateman C."/>
            <person name="Pijl A.S."/>
            <person name="de Ridder D."/>
            <person name="Groenen M.A."/>
            <person name="Visser M.E."/>
            <person name="Megens H.J."/>
        </authorList>
    </citation>
    <scope>NUCLEOTIDE SEQUENCE [LARGE SCALE GENOMIC DNA]</scope>
    <source>
        <strain evidence="1">WM2013NL</strain>
        <tissue evidence="1">Head and thorax</tissue>
    </source>
</reference>
<gene>
    <name evidence="1" type="ORF">OBRU01_05275</name>
</gene>
<dbReference type="STRING" id="104452.A0A0L7LMF6"/>
<organism evidence="1 2">
    <name type="scientific">Operophtera brumata</name>
    <name type="common">Winter moth</name>
    <name type="synonym">Phalaena brumata</name>
    <dbReference type="NCBI Taxonomy" id="104452"/>
    <lineage>
        <taxon>Eukaryota</taxon>
        <taxon>Metazoa</taxon>
        <taxon>Ecdysozoa</taxon>
        <taxon>Arthropoda</taxon>
        <taxon>Hexapoda</taxon>
        <taxon>Insecta</taxon>
        <taxon>Pterygota</taxon>
        <taxon>Neoptera</taxon>
        <taxon>Endopterygota</taxon>
        <taxon>Lepidoptera</taxon>
        <taxon>Glossata</taxon>
        <taxon>Ditrysia</taxon>
        <taxon>Geometroidea</taxon>
        <taxon>Geometridae</taxon>
        <taxon>Larentiinae</taxon>
        <taxon>Operophtera</taxon>
    </lineage>
</organism>
<keyword evidence="2" id="KW-1185">Reference proteome</keyword>
<accession>A0A0L7LMF6</accession>
<dbReference type="AlphaFoldDB" id="A0A0L7LMF6"/>
<dbReference type="Proteomes" id="UP000037510">
    <property type="component" value="Unassembled WGS sequence"/>
</dbReference>